<accession>A0A6I4M091</accession>
<dbReference type="RefSeq" id="WP_160353621.1">
    <property type="nucleotide sequence ID" value="NZ_SDWJ01000002.1"/>
</dbReference>
<sequence length="161" mass="17111">MKIAVWLLCAVALAAQLAAKDRLGVYQGWAAFRDTAAPRCYAIAAPEETAGQPTRNGYLSVGFWPKRGITHQLYARLSRERSSNSGVTLSAGGRRFRLKADVSAGWAADRRMDLAIIAAIRSATSLSIESIGRDGRSIVDTYALRGAPSAIDAAALGCVAK</sequence>
<name>A0A6I4M091_9SPHN</name>
<evidence type="ECO:0000313" key="1">
    <source>
        <dbReference type="EMBL" id="MVZ97614.1"/>
    </source>
</evidence>
<dbReference type="Proteomes" id="UP000471147">
    <property type="component" value="Unassembled WGS sequence"/>
</dbReference>
<dbReference type="AlphaFoldDB" id="A0A6I4M091"/>
<evidence type="ECO:0008006" key="3">
    <source>
        <dbReference type="Google" id="ProtNLM"/>
    </source>
</evidence>
<comment type="caution">
    <text evidence="1">The sequence shown here is derived from an EMBL/GenBank/DDBJ whole genome shotgun (WGS) entry which is preliminary data.</text>
</comment>
<reference evidence="1 2" key="1">
    <citation type="submission" date="2019-01" db="EMBL/GenBank/DDBJ databases">
        <title>Sphingorhabdus lacus sp.nov., isolated from an oligotrophic freshwater lake.</title>
        <authorList>
            <person name="Park M."/>
        </authorList>
    </citation>
    <scope>NUCLEOTIDE SEQUENCE [LARGE SCALE GENOMIC DNA]</scope>
    <source>
        <strain evidence="1 2">IMCC26285</strain>
    </source>
</reference>
<gene>
    <name evidence="1" type="ORF">EUU23_07830</name>
</gene>
<keyword evidence="2" id="KW-1185">Reference proteome</keyword>
<dbReference type="OrthoDB" id="7426653at2"/>
<organism evidence="1 2">
    <name type="scientific">Sphingorhabdus profundilacus</name>
    <dbReference type="NCBI Taxonomy" id="2509718"/>
    <lineage>
        <taxon>Bacteria</taxon>
        <taxon>Pseudomonadati</taxon>
        <taxon>Pseudomonadota</taxon>
        <taxon>Alphaproteobacteria</taxon>
        <taxon>Sphingomonadales</taxon>
        <taxon>Sphingomonadaceae</taxon>
        <taxon>Sphingorhabdus</taxon>
    </lineage>
</organism>
<protein>
    <recommendedName>
        <fullName evidence="3">Invasion associated locus B family protein</fullName>
    </recommendedName>
</protein>
<evidence type="ECO:0000313" key="2">
    <source>
        <dbReference type="Proteomes" id="UP000471147"/>
    </source>
</evidence>
<proteinExistence type="predicted"/>
<dbReference type="EMBL" id="SDWJ01000002">
    <property type="protein sequence ID" value="MVZ97614.1"/>
    <property type="molecule type" value="Genomic_DNA"/>
</dbReference>